<feature type="transmembrane region" description="Helical" evidence="1">
    <location>
        <begin position="48"/>
        <end position="74"/>
    </location>
</feature>
<name>A0A7W3Y7M6_9LACO</name>
<reference evidence="2 3" key="1">
    <citation type="submission" date="2020-07" db="EMBL/GenBank/DDBJ databases">
        <title>Description of Limosilactobacillus balticus sp. nov., Limosilactobacillus agrestis sp. nov., Limosilactobacillus albertensis sp. nov., Limosilactobacillus rudii sp. nov., Limosilactobacillus fastidiosus sp. nov., five novel Limosilactobacillus species isolated from the vertebrate gastrointestinal tract, and proposal of 6 subspecies of Limosilactobacillus reuteri adapted to the gastrointestinal tract of specific vertebrate hosts.</title>
        <authorList>
            <person name="Li F."/>
            <person name="Cheng C."/>
            <person name="Zheng J."/>
            <person name="Quevedo R.M."/>
            <person name="Li J."/>
            <person name="Roos S."/>
            <person name="Gaenzle M.G."/>
            <person name="Walter J."/>
        </authorList>
    </citation>
    <scope>NUCLEOTIDE SEQUENCE [LARGE SCALE GENOMIC DNA]</scope>
    <source>
        <strain evidence="2 3">RRLNB_1_1</strain>
    </source>
</reference>
<proteinExistence type="predicted"/>
<gene>
    <name evidence="2" type="ORF">H5S40_01500</name>
</gene>
<sequence>MKNQKRNLIISTTLRRAGWSAGIAIAVGVGVELLVYLLGLIMNQNIESFLVSLGAIPGTISSLLSLVLFFYFLLTPYSDFKWAIQNNISRRTQWQGRIISVVLLTLLVWFIDQLTSLMHYPFSFSSSWHSLLAYFCGVLTMVAVGNGFALLNRRWKWIVGIGGPVVCIVLLSMIGYSMDSLIPTLSANKLVYMLVSTQITWWVILIVYLIIIFFLAKFFNDKMQLRRD</sequence>
<dbReference type="Proteomes" id="UP000518316">
    <property type="component" value="Unassembled WGS sequence"/>
</dbReference>
<dbReference type="AlphaFoldDB" id="A0A7W3Y7M6"/>
<dbReference type="EMBL" id="JACIVC010000042">
    <property type="protein sequence ID" value="MBB1068849.1"/>
    <property type="molecule type" value="Genomic_DNA"/>
</dbReference>
<evidence type="ECO:0000256" key="1">
    <source>
        <dbReference type="SAM" id="Phobius"/>
    </source>
</evidence>
<comment type="caution">
    <text evidence="2">The sequence shown here is derived from an EMBL/GenBank/DDBJ whole genome shotgun (WGS) entry which is preliminary data.</text>
</comment>
<dbReference type="RefSeq" id="WP_182597577.1">
    <property type="nucleotide sequence ID" value="NZ_JACIVC010000042.1"/>
</dbReference>
<evidence type="ECO:0000313" key="2">
    <source>
        <dbReference type="EMBL" id="MBB1068849.1"/>
    </source>
</evidence>
<feature type="transmembrane region" description="Helical" evidence="1">
    <location>
        <begin position="131"/>
        <end position="151"/>
    </location>
</feature>
<feature type="transmembrane region" description="Helical" evidence="1">
    <location>
        <begin position="21"/>
        <end position="42"/>
    </location>
</feature>
<protein>
    <submittedName>
        <fullName evidence="2">Uncharacterized protein</fullName>
    </submittedName>
</protein>
<keyword evidence="1" id="KW-0812">Transmembrane</keyword>
<keyword evidence="1" id="KW-1133">Transmembrane helix</keyword>
<keyword evidence="3" id="KW-1185">Reference proteome</keyword>
<evidence type="ECO:0000313" key="3">
    <source>
        <dbReference type="Proteomes" id="UP000518316"/>
    </source>
</evidence>
<organism evidence="2 3">
    <name type="scientific">Limosilactobacillus albertensis</name>
    <dbReference type="NCBI Taxonomy" id="2759752"/>
    <lineage>
        <taxon>Bacteria</taxon>
        <taxon>Bacillati</taxon>
        <taxon>Bacillota</taxon>
        <taxon>Bacilli</taxon>
        <taxon>Lactobacillales</taxon>
        <taxon>Lactobacillaceae</taxon>
        <taxon>Limosilactobacillus</taxon>
    </lineage>
</organism>
<feature type="transmembrane region" description="Helical" evidence="1">
    <location>
        <begin position="158"/>
        <end position="178"/>
    </location>
</feature>
<feature type="transmembrane region" description="Helical" evidence="1">
    <location>
        <begin position="94"/>
        <end position="111"/>
    </location>
</feature>
<accession>A0A7W3Y7M6</accession>
<feature type="transmembrane region" description="Helical" evidence="1">
    <location>
        <begin position="198"/>
        <end position="219"/>
    </location>
</feature>
<keyword evidence="1" id="KW-0472">Membrane</keyword>